<dbReference type="Gene3D" id="2.60.120.10">
    <property type="entry name" value="Jelly Rolls"/>
    <property type="match status" value="1"/>
</dbReference>
<reference evidence="2 3" key="1">
    <citation type="submission" date="2020-02" db="EMBL/GenBank/DDBJ databases">
        <title>Whole-genome analyses of novel actinobacteria.</title>
        <authorList>
            <person name="Sahin N."/>
            <person name="Tatar D."/>
        </authorList>
    </citation>
    <scope>NUCLEOTIDE SEQUENCE [LARGE SCALE GENOMIC DNA]</scope>
    <source>
        <strain evidence="2 3">SB3404</strain>
    </source>
</reference>
<feature type="domain" description="Cyclic nucleotide-binding" evidence="1">
    <location>
        <begin position="4"/>
        <end position="73"/>
    </location>
</feature>
<proteinExistence type="predicted"/>
<dbReference type="Proteomes" id="UP000477722">
    <property type="component" value="Unassembled WGS sequence"/>
</dbReference>
<organism evidence="2 3">
    <name type="scientific">Streptomyces boncukensis</name>
    <dbReference type="NCBI Taxonomy" id="2711219"/>
    <lineage>
        <taxon>Bacteria</taxon>
        <taxon>Bacillati</taxon>
        <taxon>Actinomycetota</taxon>
        <taxon>Actinomycetes</taxon>
        <taxon>Kitasatosporales</taxon>
        <taxon>Streptomycetaceae</taxon>
        <taxon>Streptomyces</taxon>
    </lineage>
</organism>
<dbReference type="SMART" id="SM00100">
    <property type="entry name" value="cNMP"/>
    <property type="match status" value="1"/>
</dbReference>
<dbReference type="EMBL" id="JAAKZZ010000101">
    <property type="protein sequence ID" value="NGO69192.1"/>
    <property type="molecule type" value="Genomic_DNA"/>
</dbReference>
<dbReference type="Pfam" id="PF00027">
    <property type="entry name" value="cNMP_binding"/>
    <property type="match status" value="1"/>
</dbReference>
<dbReference type="PANTHER" id="PTHR24567:SF74">
    <property type="entry name" value="HTH-TYPE TRANSCRIPTIONAL REGULATOR ARCR"/>
    <property type="match status" value="1"/>
</dbReference>
<dbReference type="InterPro" id="IPR050397">
    <property type="entry name" value="Env_Response_Regulators"/>
</dbReference>
<dbReference type="SUPFAM" id="SSF51206">
    <property type="entry name" value="cAMP-binding domain-like"/>
    <property type="match status" value="1"/>
</dbReference>
<dbReference type="InterPro" id="IPR000595">
    <property type="entry name" value="cNMP-bd_dom"/>
</dbReference>
<evidence type="ECO:0000313" key="2">
    <source>
        <dbReference type="EMBL" id="NGO69192.1"/>
    </source>
</evidence>
<dbReference type="CDD" id="cd00038">
    <property type="entry name" value="CAP_ED"/>
    <property type="match status" value="1"/>
</dbReference>
<name>A0A6G4WWF9_9ACTN</name>
<gene>
    <name evidence="2" type="ORF">G5C65_12655</name>
</gene>
<dbReference type="PANTHER" id="PTHR24567">
    <property type="entry name" value="CRP FAMILY TRANSCRIPTIONAL REGULATORY PROTEIN"/>
    <property type="match status" value="1"/>
</dbReference>
<evidence type="ECO:0000313" key="3">
    <source>
        <dbReference type="Proteomes" id="UP000477722"/>
    </source>
</evidence>
<dbReference type="InterPro" id="IPR018490">
    <property type="entry name" value="cNMP-bd_dom_sf"/>
</dbReference>
<sequence length="150" mass="16647">MNGFFGVLPGSHRHELRALGEEVSFPVGARIFEEGERADRFWVLRTGTVALDLRVPGRRPVPIETVGPGELLGWSWLFPPYEWHLGAGTASPVRADEYDAEAVRRLCEENPEIGSALARGVAEVVADRLRRARTRLTDLYGPYAPGRGRP</sequence>
<comment type="caution">
    <text evidence="2">The sequence shown here is derived from an EMBL/GenBank/DDBJ whole genome shotgun (WGS) entry which is preliminary data.</text>
</comment>
<dbReference type="InterPro" id="IPR014710">
    <property type="entry name" value="RmlC-like_jellyroll"/>
</dbReference>
<dbReference type="PROSITE" id="PS50042">
    <property type="entry name" value="CNMP_BINDING_3"/>
    <property type="match status" value="1"/>
</dbReference>
<dbReference type="GO" id="GO:0005829">
    <property type="term" value="C:cytosol"/>
    <property type="evidence" value="ECO:0007669"/>
    <property type="project" value="TreeGrafter"/>
</dbReference>
<protein>
    <submittedName>
        <fullName evidence="2">Cyclic nucleotide-binding domain-containing protein</fullName>
    </submittedName>
</protein>
<accession>A0A6G4WWF9</accession>
<dbReference type="RefSeq" id="WP_165298891.1">
    <property type="nucleotide sequence ID" value="NZ_JAAKZZ010000101.1"/>
</dbReference>
<dbReference type="GO" id="GO:0003700">
    <property type="term" value="F:DNA-binding transcription factor activity"/>
    <property type="evidence" value="ECO:0007669"/>
    <property type="project" value="TreeGrafter"/>
</dbReference>
<dbReference type="AlphaFoldDB" id="A0A6G4WWF9"/>
<keyword evidence="3" id="KW-1185">Reference proteome</keyword>
<evidence type="ECO:0000259" key="1">
    <source>
        <dbReference type="PROSITE" id="PS50042"/>
    </source>
</evidence>